<evidence type="ECO:0000313" key="3">
    <source>
        <dbReference type="Proteomes" id="UP000651050"/>
    </source>
</evidence>
<gene>
    <name evidence="2" type="ORF">I5803_09650</name>
</gene>
<dbReference type="RefSeq" id="WP_196986156.1">
    <property type="nucleotide sequence ID" value="NZ_JADWYS010000001.1"/>
</dbReference>
<evidence type="ECO:0000256" key="1">
    <source>
        <dbReference type="SAM" id="SignalP"/>
    </source>
</evidence>
<proteinExistence type="predicted"/>
<keyword evidence="3" id="KW-1185">Reference proteome</keyword>
<dbReference type="Gene3D" id="1.25.40.10">
    <property type="entry name" value="Tetratricopeptide repeat domain"/>
    <property type="match status" value="2"/>
</dbReference>
<dbReference type="InterPro" id="IPR011990">
    <property type="entry name" value="TPR-like_helical_dom_sf"/>
</dbReference>
<evidence type="ECO:0008006" key="4">
    <source>
        <dbReference type="Google" id="ProtNLM"/>
    </source>
</evidence>
<organism evidence="2 3">
    <name type="scientific">Caenimonas aquaedulcis</name>
    <dbReference type="NCBI Taxonomy" id="2793270"/>
    <lineage>
        <taxon>Bacteria</taxon>
        <taxon>Pseudomonadati</taxon>
        <taxon>Pseudomonadota</taxon>
        <taxon>Betaproteobacteria</taxon>
        <taxon>Burkholderiales</taxon>
        <taxon>Comamonadaceae</taxon>
        <taxon>Caenimonas</taxon>
    </lineage>
</organism>
<feature type="chain" id="PRO_5037933900" description="Tetratricopeptide repeat protein" evidence="1">
    <location>
        <begin position="26"/>
        <end position="573"/>
    </location>
</feature>
<reference evidence="2" key="1">
    <citation type="submission" date="2020-11" db="EMBL/GenBank/DDBJ databases">
        <title>Bacterial whole genome sequence for Caenimonas sp. DR4.4.</title>
        <authorList>
            <person name="Le V."/>
            <person name="Ko S.-R."/>
            <person name="Ahn C.-Y."/>
            <person name="Oh H.-M."/>
        </authorList>
    </citation>
    <scope>NUCLEOTIDE SEQUENCE</scope>
    <source>
        <strain evidence="2">DR4.4</strain>
    </source>
</reference>
<dbReference type="PANTHER" id="PTHR45588">
    <property type="entry name" value="TPR DOMAIN-CONTAINING PROTEIN"/>
    <property type="match status" value="1"/>
</dbReference>
<comment type="caution">
    <text evidence="2">The sequence shown here is derived from an EMBL/GenBank/DDBJ whole genome shotgun (WGS) entry which is preliminary data.</text>
</comment>
<evidence type="ECO:0000313" key="2">
    <source>
        <dbReference type="EMBL" id="MBG9388285.1"/>
    </source>
</evidence>
<feature type="signal peptide" evidence="1">
    <location>
        <begin position="1"/>
        <end position="25"/>
    </location>
</feature>
<name>A0A931H462_9BURK</name>
<dbReference type="PANTHER" id="PTHR45588:SF1">
    <property type="entry name" value="WW DOMAIN-CONTAINING PROTEIN"/>
    <property type="match status" value="1"/>
</dbReference>
<dbReference type="AlphaFoldDB" id="A0A931H462"/>
<protein>
    <recommendedName>
        <fullName evidence="4">Tetratricopeptide repeat protein</fullName>
    </recommendedName>
</protein>
<dbReference type="SUPFAM" id="SSF48452">
    <property type="entry name" value="TPR-like"/>
    <property type="match status" value="1"/>
</dbReference>
<accession>A0A931H462</accession>
<dbReference type="Pfam" id="PF14559">
    <property type="entry name" value="TPR_19"/>
    <property type="match status" value="1"/>
</dbReference>
<keyword evidence="1" id="KW-0732">Signal</keyword>
<sequence length="573" mass="61996">MKNTAFRLRPVAASVAVLALLTSCASLLPFMPDPNARAPVLHGYGQIHIPITTSSPRAQELFNQGVLQAYAFNEVEAVRIFKAALAQDSGCAMCAWGVAWQLGPNINNSDRDNNAEALQYVGYALKRLDHATPRERALVESLALRYGHSSVARETAPLMADMCGKGAQDEDDEKAHPLDVAYAQRMRTLADRYPQDADILSLYAEAEIISTEGPVMWQKSGQPVGRIGEVADRLERALALHPDHTGLNHYLIHVADALPVASRAVAAADKLGRLAPQSPHLVHMPAHTFVHVGRYAEAARVNERALEADATLAATEKAQDFSVSKDWRGHNTHFLWYAALMAGREDAALTAARAMALRAAAAKNIMGEYVRSLPLITLVRMENWEAALAEPQAPGDKGLAKAWMEYAHGIAQVRLGRMDEARQSLAHLQEVAATTRKANDGKSGMHRNVRSMLDMAQSGLEAEVALADKRFDDAEKLQAQAMAASVKVDAREPPLLADGTRVALGGLQARAGRWPQAEATYRQALAEHPGSGWALRGLATSLSAQGKAAEAAAVRAELSKSWSEASPNLRDRV</sequence>
<dbReference type="PROSITE" id="PS51257">
    <property type="entry name" value="PROKAR_LIPOPROTEIN"/>
    <property type="match status" value="1"/>
</dbReference>
<dbReference type="Proteomes" id="UP000651050">
    <property type="component" value="Unassembled WGS sequence"/>
</dbReference>
<dbReference type="EMBL" id="JADWYS010000001">
    <property type="protein sequence ID" value="MBG9388285.1"/>
    <property type="molecule type" value="Genomic_DNA"/>
</dbReference>